<accession>A0A7G3GC06</accession>
<feature type="transmembrane region" description="Helical" evidence="10">
    <location>
        <begin position="326"/>
        <end position="347"/>
    </location>
</feature>
<evidence type="ECO:0000313" key="11">
    <source>
        <dbReference type="EMBL" id="QBC44846.1"/>
    </source>
</evidence>
<name>A0A7G3GC06_9NEIS</name>
<organism evidence="11 12">
    <name type="scientific">Iodobacter fluviatilis</name>
    <dbReference type="NCBI Taxonomy" id="537"/>
    <lineage>
        <taxon>Bacteria</taxon>
        <taxon>Pseudomonadati</taxon>
        <taxon>Pseudomonadota</taxon>
        <taxon>Betaproteobacteria</taxon>
        <taxon>Neisseriales</taxon>
        <taxon>Chitinibacteraceae</taxon>
        <taxon>Iodobacter</taxon>
    </lineage>
</organism>
<reference evidence="11 12" key="1">
    <citation type="submission" date="2018-01" db="EMBL/GenBank/DDBJ databases">
        <title>Genome sequence of Iodobacter sp. strain PCH194 isolated from Indian Trans-Himalaya.</title>
        <authorList>
            <person name="Kumar V."/>
            <person name="Thakur V."/>
            <person name="Kumar S."/>
            <person name="Singh D."/>
        </authorList>
    </citation>
    <scope>NUCLEOTIDE SEQUENCE [LARGE SCALE GENOMIC DNA]</scope>
    <source>
        <strain evidence="11 12">PCH194</strain>
    </source>
</reference>
<protein>
    <recommendedName>
        <fullName evidence="13">Murein biosynthesis integral membrane protein MurJ</fullName>
    </recommendedName>
</protein>
<dbReference type="EMBL" id="CP025781">
    <property type="protein sequence ID" value="QBC44846.1"/>
    <property type="molecule type" value="Genomic_DNA"/>
</dbReference>
<feature type="transmembrane region" description="Helical" evidence="10">
    <location>
        <begin position="292"/>
        <end position="314"/>
    </location>
</feature>
<feature type="transmembrane region" description="Helical" evidence="10">
    <location>
        <begin position="382"/>
        <end position="402"/>
    </location>
</feature>
<sequence length="468" mass="49617">MLSSTFLLTLATLAGLILGFGREWLLVADWGAGGRTDAYLVALFLPEALRTMLAGGLLSAAALPLLQAHPSRNRWLAGQIRQFLWLGLLLALLITLAAPYLVRVIGPGLSVADAILATEALRWLAWVIPGLMLQAILTIPAQADGRFVLPGLGSFLFNLPVVLYLWVAKKTADPVVLAQCFILGSVLMVLLLLPSAWRTGWRPWYRPLAGDHAALWKQLWPLLSSSAASQGLSLLERLVASLLGEGSVTLLNLARKLVNIPLIALMSLNQVLLGKMSGEGASARRQMLDTGLLLCTLLTLPAAVGLIAAAPALVDLLLPAGLASGPLPALLALFAVSIIFGAWNALLARYYYAAANTRTPLICELSGSVIQAMLLLGLPVFFGVWGIAAAVMGGVLSTGLLLCRKIDQALLSKLLQWGAGALLLCAAAGLVFNWTTQGRLVQLGAAVFAALLLFAIGAYRFKKYLASL</sequence>
<dbReference type="InterPro" id="IPR004268">
    <property type="entry name" value="MurJ"/>
</dbReference>
<evidence type="ECO:0000313" key="12">
    <source>
        <dbReference type="Proteomes" id="UP000515917"/>
    </source>
</evidence>
<comment type="subcellular location">
    <subcellularLocation>
        <location evidence="1">Cell membrane</location>
        <topology evidence="1">Multi-pass membrane protein</topology>
    </subcellularLocation>
</comment>
<dbReference type="PANTHER" id="PTHR43486">
    <property type="entry name" value="LIPID II FLIPPASE MURJ-RELATED"/>
    <property type="match status" value="1"/>
</dbReference>
<evidence type="ECO:0000256" key="2">
    <source>
        <dbReference type="ARBA" id="ARBA00022475"/>
    </source>
</evidence>
<comment type="function">
    <text evidence="8">Involved in peptidoglycan biosynthesis. Transports lipid-linked peptidoglycan precursors from the inner to the outer leaflet of the cytoplasmic membrane.</text>
</comment>
<keyword evidence="6 10" id="KW-1133">Transmembrane helix</keyword>
<evidence type="ECO:0000256" key="3">
    <source>
        <dbReference type="ARBA" id="ARBA00022692"/>
    </source>
</evidence>
<evidence type="ECO:0000256" key="7">
    <source>
        <dbReference type="ARBA" id="ARBA00023136"/>
    </source>
</evidence>
<dbReference type="PANTHER" id="PTHR43486:SF1">
    <property type="entry name" value="LIPID II FLIPPASE MURJ-RELATED"/>
    <property type="match status" value="1"/>
</dbReference>
<dbReference type="PRINTS" id="PR01806">
    <property type="entry name" value="VIRFACTRMVIN"/>
</dbReference>
<evidence type="ECO:0000256" key="6">
    <source>
        <dbReference type="ARBA" id="ARBA00022989"/>
    </source>
</evidence>
<evidence type="ECO:0000256" key="5">
    <source>
        <dbReference type="ARBA" id="ARBA00022984"/>
    </source>
</evidence>
<evidence type="ECO:0000256" key="1">
    <source>
        <dbReference type="ARBA" id="ARBA00004651"/>
    </source>
</evidence>
<keyword evidence="4" id="KW-0133">Cell shape</keyword>
<keyword evidence="5" id="KW-0573">Peptidoglycan synthesis</keyword>
<evidence type="ECO:0000256" key="8">
    <source>
        <dbReference type="ARBA" id="ARBA00060041"/>
    </source>
</evidence>
<dbReference type="GO" id="GO:0008360">
    <property type="term" value="P:regulation of cell shape"/>
    <property type="evidence" value="ECO:0007669"/>
    <property type="project" value="UniProtKB-KW"/>
</dbReference>
<feature type="transmembrane region" description="Helical" evidence="10">
    <location>
        <begin position="38"/>
        <end position="63"/>
    </location>
</feature>
<dbReference type="GO" id="GO:0009252">
    <property type="term" value="P:peptidoglycan biosynthetic process"/>
    <property type="evidence" value="ECO:0007669"/>
    <property type="project" value="UniProtKB-KW"/>
</dbReference>
<dbReference type="RefSeq" id="WP_130107360.1">
    <property type="nucleotide sequence ID" value="NZ_CP025781.1"/>
</dbReference>
<keyword evidence="2" id="KW-1003">Cell membrane</keyword>
<evidence type="ECO:0000256" key="9">
    <source>
        <dbReference type="ARBA" id="ARBA00061532"/>
    </source>
</evidence>
<evidence type="ECO:0008006" key="13">
    <source>
        <dbReference type="Google" id="ProtNLM"/>
    </source>
</evidence>
<dbReference type="AlphaFoldDB" id="A0A7G3GC06"/>
<feature type="transmembrane region" description="Helical" evidence="10">
    <location>
        <begin position="147"/>
        <end position="168"/>
    </location>
</feature>
<keyword evidence="7 10" id="KW-0472">Membrane</keyword>
<evidence type="ECO:0000256" key="4">
    <source>
        <dbReference type="ARBA" id="ARBA00022960"/>
    </source>
</evidence>
<comment type="similarity">
    <text evidence="9">Belongs to the MurJ/MviN family.</text>
</comment>
<dbReference type="Pfam" id="PF03023">
    <property type="entry name" value="MurJ"/>
    <property type="match status" value="1"/>
</dbReference>
<dbReference type="GO" id="GO:0005886">
    <property type="term" value="C:plasma membrane"/>
    <property type="evidence" value="ECO:0007669"/>
    <property type="project" value="UniProtKB-SubCell"/>
</dbReference>
<evidence type="ECO:0000256" key="10">
    <source>
        <dbReference type="SAM" id="Phobius"/>
    </source>
</evidence>
<dbReference type="KEGG" id="ifl:C1H71_15755"/>
<gene>
    <name evidence="11" type="ORF">C1H71_15755</name>
</gene>
<feature type="transmembrane region" description="Helical" evidence="10">
    <location>
        <begin position="123"/>
        <end position="140"/>
    </location>
</feature>
<keyword evidence="12" id="KW-1185">Reference proteome</keyword>
<feature type="transmembrane region" description="Helical" evidence="10">
    <location>
        <begin position="83"/>
        <end position="103"/>
    </location>
</feature>
<feature type="transmembrane region" description="Helical" evidence="10">
    <location>
        <begin position="414"/>
        <end position="434"/>
    </location>
</feature>
<dbReference type="Proteomes" id="UP000515917">
    <property type="component" value="Chromosome"/>
</dbReference>
<keyword evidence="3 10" id="KW-0812">Transmembrane</keyword>
<feature type="transmembrane region" description="Helical" evidence="10">
    <location>
        <begin position="440"/>
        <end position="459"/>
    </location>
</feature>
<feature type="transmembrane region" description="Helical" evidence="10">
    <location>
        <begin position="174"/>
        <end position="193"/>
    </location>
</feature>
<proteinExistence type="inferred from homology"/>